<dbReference type="NCBIfam" id="TIGR00254">
    <property type="entry name" value="GGDEF"/>
    <property type="match status" value="1"/>
</dbReference>
<accession>A0ABX6V9R5</accession>
<dbReference type="InterPro" id="IPR043128">
    <property type="entry name" value="Rev_trsase/Diguanyl_cyclase"/>
</dbReference>
<dbReference type="EMBL" id="CP045503">
    <property type="protein sequence ID" value="QPG58572.2"/>
    <property type="molecule type" value="Genomic_DNA"/>
</dbReference>
<dbReference type="SUPFAM" id="SSF55073">
    <property type="entry name" value="Nucleotide cyclase"/>
    <property type="match status" value="1"/>
</dbReference>
<dbReference type="InterPro" id="IPR000160">
    <property type="entry name" value="GGDEF_dom"/>
</dbReference>
<dbReference type="Proteomes" id="UP000316416">
    <property type="component" value="Chromosome"/>
</dbReference>
<name>A0ABX6V9R5_9GAMM</name>
<dbReference type="SMART" id="SM00448">
    <property type="entry name" value="REC"/>
    <property type="match status" value="1"/>
</dbReference>
<evidence type="ECO:0000259" key="3">
    <source>
        <dbReference type="PROSITE" id="PS50883"/>
    </source>
</evidence>
<dbReference type="Pfam" id="PF00563">
    <property type="entry name" value="EAL"/>
    <property type="match status" value="1"/>
</dbReference>
<evidence type="ECO:0000259" key="2">
    <source>
        <dbReference type="PROSITE" id="PS50110"/>
    </source>
</evidence>
<organism evidence="5 6">
    <name type="scientific">Shewanella eurypsychrophilus</name>
    <dbReference type="NCBI Taxonomy" id="2593656"/>
    <lineage>
        <taxon>Bacteria</taxon>
        <taxon>Pseudomonadati</taxon>
        <taxon>Pseudomonadota</taxon>
        <taxon>Gammaproteobacteria</taxon>
        <taxon>Alteromonadales</taxon>
        <taxon>Shewanellaceae</taxon>
        <taxon>Shewanella</taxon>
    </lineage>
</organism>
<protein>
    <submittedName>
        <fullName evidence="5">EAL domain-containing protein</fullName>
    </submittedName>
</protein>
<keyword evidence="6" id="KW-1185">Reference proteome</keyword>
<dbReference type="CDD" id="cd01949">
    <property type="entry name" value="GGDEF"/>
    <property type="match status" value="1"/>
</dbReference>
<dbReference type="Pfam" id="PF00072">
    <property type="entry name" value="Response_reg"/>
    <property type="match status" value="1"/>
</dbReference>
<evidence type="ECO:0000256" key="1">
    <source>
        <dbReference type="PROSITE-ProRule" id="PRU00169"/>
    </source>
</evidence>
<dbReference type="InterPro" id="IPR011006">
    <property type="entry name" value="CheY-like_superfamily"/>
</dbReference>
<evidence type="ECO:0000313" key="6">
    <source>
        <dbReference type="Proteomes" id="UP000316416"/>
    </source>
</evidence>
<dbReference type="PROSITE" id="PS50887">
    <property type="entry name" value="GGDEF"/>
    <property type="match status" value="1"/>
</dbReference>
<feature type="domain" description="Response regulatory" evidence="2">
    <location>
        <begin position="9"/>
        <end position="126"/>
    </location>
</feature>
<dbReference type="PROSITE" id="PS50883">
    <property type="entry name" value="EAL"/>
    <property type="match status" value="1"/>
</dbReference>
<dbReference type="SMART" id="SM00267">
    <property type="entry name" value="GGDEF"/>
    <property type="match status" value="1"/>
</dbReference>
<dbReference type="InterPro" id="IPR001633">
    <property type="entry name" value="EAL_dom"/>
</dbReference>
<feature type="modified residue" description="4-aspartylphosphate" evidence="1">
    <location>
        <position position="60"/>
    </location>
</feature>
<dbReference type="SUPFAM" id="SSF52172">
    <property type="entry name" value="CheY-like"/>
    <property type="match status" value="1"/>
</dbReference>
<sequence>MDDSTDTLQILLVEDNRAMSAVIQELLSHTQLTLAITCTDTGQGALQLLSTKAFDCVLLDYELPDYNANEILQKLNAQQQLTVPIIILTGHSQEKLASTVLALGAIDFITKSECSPERLNRAITYAISRNKFRQLQADDEKAVMSKQLNSATAETDFLLNYDPLTQLPNRELFKCYVTKGLARAARHQLKVCLLYIDLDDFKRINDTLGHDVGDNILKSFSRRLQSIIRTNDTLCRIGEDEFAIYLDFTQNDCDAAIVAEKIIRTTTIPIEVNQYNLHISCSIGISHHDSFSGGSEVLIGNAQTAMLMVKQQGKNSYTYYSDEMTAKAKKRLYLEQEIRHALDNDDFYMVYQPKIDVKTSQVTGAEALIRWHHPIDGFISPNDFIPVAEESDLILKLDKYILDKVISQISHWQKQSLNVPVISVNIPSREFQRGDIVSCVQHTLHHYQVIGSQLEIEITERLLMDHCEENIKILNRLKDLDIHISVDDFGTGYSSLSYLVQFPCDVLKIDKCFIDMLPHSKENCQIVEAIIMLAHKLGKDVVAEGVETEAQYQYLRALNCDQIQGYYFDKPLDILDFAAKLTKCDVRNINTSSNRHAC</sequence>
<gene>
    <name evidence="5" type="ORF">FM038_014890</name>
</gene>
<feature type="domain" description="GGDEF" evidence="4">
    <location>
        <begin position="189"/>
        <end position="322"/>
    </location>
</feature>
<reference evidence="5" key="1">
    <citation type="submission" date="2021-07" db="EMBL/GenBank/DDBJ databases">
        <title>Shewanella sp. YLB-07 whole genome sequence.</title>
        <authorList>
            <person name="Yu L."/>
        </authorList>
    </citation>
    <scope>NUCLEOTIDE SEQUENCE</scope>
    <source>
        <strain evidence="5">YLB-08</strain>
    </source>
</reference>
<dbReference type="Pfam" id="PF00990">
    <property type="entry name" value="GGDEF"/>
    <property type="match status" value="1"/>
</dbReference>
<dbReference type="RefSeq" id="WP_185965843.1">
    <property type="nucleotide sequence ID" value="NZ_CP045503.2"/>
</dbReference>
<dbReference type="CDD" id="cd01948">
    <property type="entry name" value="EAL"/>
    <property type="match status" value="1"/>
</dbReference>
<dbReference type="PANTHER" id="PTHR33121:SF71">
    <property type="entry name" value="OXYGEN SENSOR PROTEIN DOSP"/>
    <property type="match status" value="1"/>
</dbReference>
<feature type="domain" description="EAL" evidence="3">
    <location>
        <begin position="331"/>
        <end position="585"/>
    </location>
</feature>
<dbReference type="Gene3D" id="3.30.70.270">
    <property type="match status" value="1"/>
</dbReference>
<dbReference type="InterPro" id="IPR001789">
    <property type="entry name" value="Sig_transdc_resp-reg_receiver"/>
</dbReference>
<dbReference type="InterPro" id="IPR029787">
    <property type="entry name" value="Nucleotide_cyclase"/>
</dbReference>
<dbReference type="PANTHER" id="PTHR33121">
    <property type="entry name" value="CYCLIC DI-GMP PHOSPHODIESTERASE PDEF"/>
    <property type="match status" value="1"/>
</dbReference>
<evidence type="ECO:0000313" key="5">
    <source>
        <dbReference type="EMBL" id="QPG58572.2"/>
    </source>
</evidence>
<proteinExistence type="predicted"/>
<dbReference type="SMART" id="SM00052">
    <property type="entry name" value="EAL"/>
    <property type="match status" value="1"/>
</dbReference>
<dbReference type="Gene3D" id="3.40.50.2300">
    <property type="match status" value="1"/>
</dbReference>
<evidence type="ECO:0000259" key="4">
    <source>
        <dbReference type="PROSITE" id="PS50887"/>
    </source>
</evidence>
<keyword evidence="1" id="KW-0597">Phosphoprotein</keyword>
<dbReference type="Gene3D" id="3.20.20.450">
    <property type="entry name" value="EAL domain"/>
    <property type="match status" value="1"/>
</dbReference>
<dbReference type="InterPro" id="IPR050706">
    <property type="entry name" value="Cyclic-di-GMP_PDE-like"/>
</dbReference>
<dbReference type="SUPFAM" id="SSF141868">
    <property type="entry name" value="EAL domain-like"/>
    <property type="match status" value="1"/>
</dbReference>
<dbReference type="PROSITE" id="PS50110">
    <property type="entry name" value="RESPONSE_REGULATORY"/>
    <property type="match status" value="1"/>
</dbReference>
<dbReference type="InterPro" id="IPR035919">
    <property type="entry name" value="EAL_sf"/>
</dbReference>